<reference evidence="2 3" key="1">
    <citation type="submission" date="2023-09" db="EMBL/GenBank/DDBJ databases">
        <title>Multi-omics analysis of a traditional fermented food reveals byproduct-associated fungal strains for waste-to-food upcycling.</title>
        <authorList>
            <consortium name="Lawrence Berkeley National Laboratory"/>
            <person name="Rekdal V.M."/>
            <person name="Villalobos-Escobedo J.M."/>
            <person name="Rodriguez-Valeron N."/>
            <person name="Garcia M.O."/>
            <person name="Vasquez D.P."/>
            <person name="Damayanti I."/>
            <person name="Sorensen P.M."/>
            <person name="Baidoo E.E."/>
            <person name="De Carvalho A.C."/>
            <person name="Riley R."/>
            <person name="Lipzen A."/>
            <person name="He G."/>
            <person name="Yan M."/>
            <person name="Haridas S."/>
            <person name="Daum C."/>
            <person name="Yoshinaga Y."/>
            <person name="Ng V."/>
            <person name="Grigoriev I.V."/>
            <person name="Munk R."/>
            <person name="Nuraida L."/>
            <person name="Wijaya C.H."/>
            <person name="Morales P.-C."/>
            <person name="Keasling J.D."/>
        </authorList>
    </citation>
    <scope>NUCLEOTIDE SEQUENCE [LARGE SCALE GENOMIC DNA]</scope>
    <source>
        <strain evidence="2 3">FGSC 2613</strain>
    </source>
</reference>
<protein>
    <submittedName>
        <fullName evidence="2">Uncharacterized protein</fullName>
    </submittedName>
</protein>
<sequence length="154" mass="16856">MASAAHPLSHELDGDSTWRTGDKPELHGESLLTAAATTPVKELSAQYSEPKELDSSVKPVELPVELPAEANVTDGFRDTNQAVMRKAQLKFARLSCKLTAVEPIAELRFATCQTLPESSFKAGKFTRDGSRRKAKTAAHLWLEFKDKSALIMMG</sequence>
<evidence type="ECO:0000313" key="2">
    <source>
        <dbReference type="EMBL" id="KAL0471065.1"/>
    </source>
</evidence>
<evidence type="ECO:0000313" key="3">
    <source>
        <dbReference type="Proteomes" id="UP001451303"/>
    </source>
</evidence>
<comment type="caution">
    <text evidence="2">The sequence shown here is derived from an EMBL/GenBank/DDBJ whole genome shotgun (WGS) entry which is preliminary data.</text>
</comment>
<proteinExistence type="predicted"/>
<evidence type="ECO:0000256" key="1">
    <source>
        <dbReference type="SAM" id="MobiDB-lite"/>
    </source>
</evidence>
<dbReference type="Proteomes" id="UP001451303">
    <property type="component" value="Unassembled WGS sequence"/>
</dbReference>
<accession>A0ABR3DEF3</accession>
<name>A0ABR3DEF3_NEUIN</name>
<organism evidence="2 3">
    <name type="scientific">Neurospora intermedia</name>
    <dbReference type="NCBI Taxonomy" id="5142"/>
    <lineage>
        <taxon>Eukaryota</taxon>
        <taxon>Fungi</taxon>
        <taxon>Dikarya</taxon>
        <taxon>Ascomycota</taxon>
        <taxon>Pezizomycotina</taxon>
        <taxon>Sordariomycetes</taxon>
        <taxon>Sordariomycetidae</taxon>
        <taxon>Sordariales</taxon>
        <taxon>Sordariaceae</taxon>
        <taxon>Neurospora</taxon>
    </lineage>
</organism>
<keyword evidence="3" id="KW-1185">Reference proteome</keyword>
<dbReference type="EMBL" id="JAVLET010000004">
    <property type="protein sequence ID" value="KAL0471065.1"/>
    <property type="molecule type" value="Genomic_DNA"/>
</dbReference>
<feature type="region of interest" description="Disordered" evidence="1">
    <location>
        <begin position="1"/>
        <end position="28"/>
    </location>
</feature>
<gene>
    <name evidence="2" type="ORF">QR685DRAFT_597581</name>
</gene>